<gene>
    <name evidence="6" type="ORF">ACFQBM_11370</name>
</gene>
<name>A0ABW1YMA5_9GAMM</name>
<evidence type="ECO:0000256" key="2">
    <source>
        <dbReference type="SAM" id="Coils"/>
    </source>
</evidence>
<dbReference type="InterPro" id="IPR006143">
    <property type="entry name" value="RND_pump_MFP"/>
</dbReference>
<sequence length="352" mass="37380">MSRNTSELLGQLKIDRDAVPASDPPSRRTLIAASLGVTAGLLLGALAVSLFGGEEAAPQPLASAMTQTPTAPKIQPAALTRRETVLNASGYITARRMATVSAEVMGLIAEVDVEEGMSVGEGQVLARLDDAKAKVNLDFALAQVRVLQARQASIIANLEEARRQRVRYAGLSDKHYSSRAQLTQSEAAVESLQAELASARADIEVAKLEVQRQRERLEDHTIRAPFSGVVTQKNAQPGEIVAPSSAGGGFTRTGICTIVDMDSLEIEVDVNEAFIGRVSPGQKVNANLDAYPDWDIPATVVAIIPTADRAKATVRVRIGIDARDARILPDMGVKVGFMATEHSGAGEVSPQQ</sequence>
<feature type="domain" description="CusB-like beta-barrel" evidence="4">
    <location>
        <begin position="266"/>
        <end position="339"/>
    </location>
</feature>
<protein>
    <submittedName>
        <fullName evidence="6">Efflux RND transporter periplasmic adaptor subunit</fullName>
    </submittedName>
</protein>
<reference evidence="7" key="1">
    <citation type="journal article" date="2019" name="Int. J. Syst. Evol. Microbiol.">
        <title>The Global Catalogue of Microorganisms (GCM) 10K type strain sequencing project: providing services to taxonomists for standard genome sequencing and annotation.</title>
        <authorList>
            <consortium name="The Broad Institute Genomics Platform"/>
            <consortium name="The Broad Institute Genome Sequencing Center for Infectious Disease"/>
            <person name="Wu L."/>
            <person name="Ma J."/>
        </authorList>
    </citation>
    <scope>NUCLEOTIDE SEQUENCE [LARGE SCALE GENOMIC DNA]</scope>
    <source>
        <strain evidence="7">CGMCC 1.13718</strain>
    </source>
</reference>
<evidence type="ECO:0000256" key="3">
    <source>
        <dbReference type="SAM" id="Phobius"/>
    </source>
</evidence>
<dbReference type="InterPro" id="IPR058792">
    <property type="entry name" value="Beta-barrel_RND_2"/>
</dbReference>
<dbReference type="RefSeq" id="WP_193190511.1">
    <property type="nucleotide sequence ID" value="NZ_JACZFR010000013.1"/>
</dbReference>
<keyword evidence="2" id="KW-0175">Coiled coil</keyword>
<keyword evidence="3" id="KW-0812">Transmembrane</keyword>
<dbReference type="PANTHER" id="PTHR30469">
    <property type="entry name" value="MULTIDRUG RESISTANCE PROTEIN MDTA"/>
    <property type="match status" value="1"/>
</dbReference>
<feature type="transmembrane region" description="Helical" evidence="3">
    <location>
        <begin position="30"/>
        <end position="51"/>
    </location>
</feature>
<feature type="domain" description="CzcB-like barrel-sandwich hybrid" evidence="5">
    <location>
        <begin position="96"/>
        <end position="243"/>
    </location>
</feature>
<dbReference type="Gene3D" id="2.40.30.170">
    <property type="match status" value="1"/>
</dbReference>
<comment type="caution">
    <text evidence="6">The sequence shown here is derived from an EMBL/GenBank/DDBJ whole genome shotgun (WGS) entry which is preliminary data.</text>
</comment>
<evidence type="ECO:0000256" key="1">
    <source>
        <dbReference type="ARBA" id="ARBA00009477"/>
    </source>
</evidence>
<dbReference type="Pfam" id="PF25973">
    <property type="entry name" value="BSH_CzcB"/>
    <property type="match status" value="1"/>
</dbReference>
<dbReference type="SUPFAM" id="SSF111369">
    <property type="entry name" value="HlyD-like secretion proteins"/>
    <property type="match status" value="1"/>
</dbReference>
<dbReference type="Pfam" id="PF25954">
    <property type="entry name" value="Beta-barrel_RND_2"/>
    <property type="match status" value="1"/>
</dbReference>
<dbReference type="InterPro" id="IPR058647">
    <property type="entry name" value="BSH_CzcB-like"/>
</dbReference>
<dbReference type="NCBIfam" id="TIGR01730">
    <property type="entry name" value="RND_mfp"/>
    <property type="match status" value="1"/>
</dbReference>
<dbReference type="Gene3D" id="2.40.50.100">
    <property type="match status" value="2"/>
</dbReference>
<comment type="similarity">
    <text evidence="1">Belongs to the membrane fusion protein (MFP) (TC 8.A.1) family.</text>
</comment>
<evidence type="ECO:0000313" key="7">
    <source>
        <dbReference type="Proteomes" id="UP001596425"/>
    </source>
</evidence>
<keyword evidence="3" id="KW-1133">Transmembrane helix</keyword>
<dbReference type="InterPro" id="IPR006311">
    <property type="entry name" value="TAT_signal"/>
</dbReference>
<evidence type="ECO:0000259" key="4">
    <source>
        <dbReference type="Pfam" id="PF25954"/>
    </source>
</evidence>
<dbReference type="EMBL" id="JBHSVR010000001">
    <property type="protein sequence ID" value="MFC6633889.1"/>
    <property type="molecule type" value="Genomic_DNA"/>
</dbReference>
<evidence type="ECO:0000259" key="5">
    <source>
        <dbReference type="Pfam" id="PF25973"/>
    </source>
</evidence>
<organism evidence="6 7">
    <name type="scientific">Microbulbifer taiwanensis</name>
    <dbReference type="NCBI Taxonomy" id="986746"/>
    <lineage>
        <taxon>Bacteria</taxon>
        <taxon>Pseudomonadati</taxon>
        <taxon>Pseudomonadota</taxon>
        <taxon>Gammaproteobacteria</taxon>
        <taxon>Cellvibrionales</taxon>
        <taxon>Microbulbiferaceae</taxon>
        <taxon>Microbulbifer</taxon>
    </lineage>
</organism>
<evidence type="ECO:0000313" key="6">
    <source>
        <dbReference type="EMBL" id="MFC6633889.1"/>
    </source>
</evidence>
<keyword evidence="3" id="KW-0472">Membrane</keyword>
<dbReference type="PANTHER" id="PTHR30469:SF38">
    <property type="entry name" value="HLYD FAMILY SECRETION PROTEIN"/>
    <property type="match status" value="1"/>
</dbReference>
<dbReference type="PROSITE" id="PS51318">
    <property type="entry name" value="TAT"/>
    <property type="match status" value="1"/>
</dbReference>
<proteinExistence type="inferred from homology"/>
<dbReference type="Proteomes" id="UP001596425">
    <property type="component" value="Unassembled WGS sequence"/>
</dbReference>
<accession>A0ABW1YMA5</accession>
<feature type="coiled-coil region" evidence="2">
    <location>
        <begin position="144"/>
        <end position="223"/>
    </location>
</feature>
<keyword evidence="7" id="KW-1185">Reference proteome</keyword>